<dbReference type="AlphaFoldDB" id="X1PFT2"/>
<reference evidence="1" key="1">
    <citation type="journal article" date="2014" name="Front. Microbiol.">
        <title>High frequency of phylogenetically diverse reductive dehalogenase-homologous genes in deep subseafloor sedimentary metagenomes.</title>
        <authorList>
            <person name="Kawai M."/>
            <person name="Futagami T."/>
            <person name="Toyoda A."/>
            <person name="Takaki Y."/>
            <person name="Nishi S."/>
            <person name="Hori S."/>
            <person name="Arai W."/>
            <person name="Tsubouchi T."/>
            <person name="Morono Y."/>
            <person name="Uchiyama I."/>
            <person name="Ito T."/>
            <person name="Fujiyama A."/>
            <person name="Inagaki F."/>
            <person name="Takami H."/>
        </authorList>
    </citation>
    <scope>NUCLEOTIDE SEQUENCE</scope>
    <source>
        <strain evidence="1">Expedition CK06-06</strain>
    </source>
</reference>
<evidence type="ECO:0000313" key="1">
    <source>
        <dbReference type="EMBL" id="GAI29749.1"/>
    </source>
</evidence>
<proteinExistence type="predicted"/>
<gene>
    <name evidence="1" type="ORF">S06H3_30552</name>
</gene>
<name>X1PFT2_9ZZZZ</name>
<protein>
    <recommendedName>
        <fullName evidence="2">Methyltransferase type 11 domain-containing protein</fullName>
    </recommendedName>
</protein>
<organism evidence="1">
    <name type="scientific">marine sediment metagenome</name>
    <dbReference type="NCBI Taxonomy" id="412755"/>
    <lineage>
        <taxon>unclassified sequences</taxon>
        <taxon>metagenomes</taxon>
        <taxon>ecological metagenomes</taxon>
    </lineage>
</organism>
<dbReference type="InterPro" id="IPR004951">
    <property type="entry name" value="DUF268_CAE_spp"/>
</dbReference>
<comment type="caution">
    <text evidence="1">The sequence shown here is derived from an EMBL/GenBank/DDBJ whole genome shotgun (WGS) entry which is preliminary data.</text>
</comment>
<evidence type="ECO:0008006" key="2">
    <source>
        <dbReference type="Google" id="ProtNLM"/>
    </source>
</evidence>
<sequence length="137" mass="15766">VYGISSVEHVGLQCYGVEAKFVDPDGDIKIVRKLYELLKPKGVMLLTSPYGEFTRGADWTVYGKDRLTKLVGDFKHSLEFFVAMGEYSLQDWRQKHGFFVQPPIQLLYNIRDERVLTQGEAEKVFSVVCIKIEKDEE</sequence>
<feature type="non-terminal residue" evidence="1">
    <location>
        <position position="1"/>
    </location>
</feature>
<dbReference type="EMBL" id="BARV01017999">
    <property type="protein sequence ID" value="GAI29749.1"/>
    <property type="molecule type" value="Genomic_DNA"/>
</dbReference>
<accession>X1PFT2</accession>
<dbReference type="Pfam" id="PF03269">
    <property type="entry name" value="DUF268"/>
    <property type="match status" value="1"/>
</dbReference>